<dbReference type="Proteomes" id="UP000315750">
    <property type="component" value="Chromosome"/>
</dbReference>
<evidence type="ECO:0000256" key="1">
    <source>
        <dbReference type="ARBA" id="ARBA00022729"/>
    </source>
</evidence>
<proteinExistence type="predicted"/>
<dbReference type="InterPro" id="IPR012332">
    <property type="entry name" value="Autotransporter_pectin_lyase_C"/>
</dbReference>
<organism evidence="5 6">
    <name type="scientific">Aeoliella mucimassa</name>
    <dbReference type="NCBI Taxonomy" id="2527972"/>
    <lineage>
        <taxon>Bacteria</taxon>
        <taxon>Pseudomonadati</taxon>
        <taxon>Planctomycetota</taxon>
        <taxon>Planctomycetia</taxon>
        <taxon>Pirellulales</taxon>
        <taxon>Lacipirellulaceae</taxon>
        <taxon>Aeoliella</taxon>
    </lineage>
</organism>
<dbReference type="SUPFAM" id="SSF51126">
    <property type="entry name" value="Pectin lyase-like"/>
    <property type="match status" value="1"/>
</dbReference>
<dbReference type="PANTHER" id="PTHR31151">
    <property type="entry name" value="PROLINE-TRNA LIGASE (DUF1680)"/>
    <property type="match status" value="1"/>
</dbReference>
<evidence type="ECO:0000313" key="6">
    <source>
        <dbReference type="Proteomes" id="UP000315750"/>
    </source>
</evidence>
<dbReference type="EMBL" id="CP036278">
    <property type="protein sequence ID" value="QDU57204.1"/>
    <property type="molecule type" value="Genomic_DNA"/>
</dbReference>
<dbReference type="InterPro" id="IPR012878">
    <property type="entry name" value="Beta-AFase-like_GH127_cat"/>
</dbReference>
<dbReference type="GO" id="GO:0005975">
    <property type="term" value="P:carbohydrate metabolic process"/>
    <property type="evidence" value="ECO:0007669"/>
    <property type="project" value="InterPro"/>
</dbReference>
<dbReference type="InterPro" id="IPR013425">
    <property type="entry name" value="Autotrns_rpt"/>
</dbReference>
<dbReference type="InterPro" id="IPR011050">
    <property type="entry name" value="Pectin_lyase_fold/virulence"/>
</dbReference>
<feature type="chain" id="PRO_5021707465" evidence="2">
    <location>
        <begin position="21"/>
        <end position="1453"/>
    </location>
</feature>
<feature type="domain" description="Non-reducing end beta-L-arabinofuranosidase-like GH127 catalytic" evidence="3">
    <location>
        <begin position="32"/>
        <end position="435"/>
    </location>
</feature>
<dbReference type="NCBIfam" id="TIGR02601">
    <property type="entry name" value="autotrns_rpt"/>
    <property type="match status" value="2"/>
</dbReference>
<protein>
    <submittedName>
        <fullName evidence="5">Autotransporter-associated beta strand repeat protein</fullName>
    </submittedName>
</protein>
<dbReference type="Gene3D" id="2.160.20.20">
    <property type="match status" value="1"/>
</dbReference>
<dbReference type="Pfam" id="PF12951">
    <property type="entry name" value="PATR"/>
    <property type="match status" value="3"/>
</dbReference>
<dbReference type="PANTHER" id="PTHR31151:SF0">
    <property type="entry name" value="PROLINE-TRNA LIGASE (DUF1680)"/>
    <property type="match status" value="1"/>
</dbReference>
<dbReference type="KEGG" id="amuc:Pan181_34180"/>
<keyword evidence="1 2" id="KW-0732">Signal</keyword>
<dbReference type="SUPFAM" id="SSF48208">
    <property type="entry name" value="Six-hairpin glycosidases"/>
    <property type="match status" value="1"/>
</dbReference>
<evidence type="ECO:0000259" key="3">
    <source>
        <dbReference type="Pfam" id="PF07944"/>
    </source>
</evidence>
<gene>
    <name evidence="5" type="ORF">Pan181_34180</name>
</gene>
<dbReference type="OrthoDB" id="9757939at2"/>
<keyword evidence="6" id="KW-1185">Reference proteome</keyword>
<evidence type="ECO:0000256" key="2">
    <source>
        <dbReference type="SAM" id="SignalP"/>
    </source>
</evidence>
<dbReference type="InterPro" id="IPR018247">
    <property type="entry name" value="EF_Hand_1_Ca_BS"/>
</dbReference>
<dbReference type="InterPro" id="IPR008928">
    <property type="entry name" value="6-hairpin_glycosidase_sf"/>
</dbReference>
<dbReference type="Pfam" id="PF07944">
    <property type="entry name" value="Beta-AFase-like_GH127_cat"/>
    <property type="match status" value="1"/>
</dbReference>
<feature type="domain" description="Non-reducing end beta-L-arabinofuranosidase-like GH127 middle" evidence="4">
    <location>
        <begin position="446"/>
        <end position="540"/>
    </location>
</feature>
<evidence type="ECO:0000259" key="4">
    <source>
        <dbReference type="Pfam" id="PF20736"/>
    </source>
</evidence>
<reference evidence="5 6" key="1">
    <citation type="submission" date="2019-02" db="EMBL/GenBank/DDBJ databases">
        <title>Deep-cultivation of Planctomycetes and their phenomic and genomic characterization uncovers novel biology.</title>
        <authorList>
            <person name="Wiegand S."/>
            <person name="Jogler M."/>
            <person name="Boedeker C."/>
            <person name="Pinto D."/>
            <person name="Vollmers J."/>
            <person name="Rivas-Marin E."/>
            <person name="Kohn T."/>
            <person name="Peeters S.H."/>
            <person name="Heuer A."/>
            <person name="Rast P."/>
            <person name="Oberbeckmann S."/>
            <person name="Bunk B."/>
            <person name="Jeske O."/>
            <person name="Meyerdierks A."/>
            <person name="Storesund J.E."/>
            <person name="Kallscheuer N."/>
            <person name="Luecker S."/>
            <person name="Lage O.M."/>
            <person name="Pohl T."/>
            <person name="Merkel B.J."/>
            <person name="Hornburger P."/>
            <person name="Mueller R.-W."/>
            <person name="Bruemmer F."/>
            <person name="Labrenz M."/>
            <person name="Spormann A.M."/>
            <person name="Op den Camp H."/>
            <person name="Overmann J."/>
            <person name="Amann R."/>
            <person name="Jetten M.S.M."/>
            <person name="Mascher T."/>
            <person name="Medema M.H."/>
            <person name="Devos D.P."/>
            <person name="Kaster A.-K."/>
            <person name="Ovreas L."/>
            <person name="Rohde M."/>
            <person name="Galperin M.Y."/>
            <person name="Jogler C."/>
        </authorList>
    </citation>
    <scope>NUCLEOTIDE SEQUENCE [LARGE SCALE GENOMIC DNA]</scope>
    <source>
        <strain evidence="5 6">Pan181</strain>
    </source>
</reference>
<name>A0A518AR55_9BACT</name>
<dbReference type="Pfam" id="PF20736">
    <property type="entry name" value="Glyco_hydro127M"/>
    <property type="match status" value="1"/>
</dbReference>
<dbReference type="RefSeq" id="WP_145248215.1">
    <property type="nucleotide sequence ID" value="NZ_CP036278.1"/>
</dbReference>
<dbReference type="InterPro" id="IPR049046">
    <property type="entry name" value="Beta-AFase-like_GH127_middle"/>
</dbReference>
<sequence precursor="true">MRLRVALVLLVMIGFSQVVAAQSVDPFAAGTVQLLDGSYYKQMQDLQEGPTGYLSFFAPDDLLYEFRQQAGLPQPAGALDLEGRWEGDANEFGFVRGHTTGHYLSAASRMAALTGNQTYLDHVDQVVSGLAEVQDAMNDNGYLSAFPSTLFDRLENNQLSFPDAWVPYYTVHKVLAGLNDAHTYTGNQQALEVAFELSDYFVDRVDGLPQNVVNQMVTSHVNSGREFGGMNELLTDLTVKASDARDPRATSYLELADVFNNRSLMNELAAGNDVLNGIHANTHIPQAVGWARYGQIAGDQDATDAAVNFWSIVVRDHTFATGGNSYGEYFRTPGQETGAGGALLSWNTAETCNVYNMLKLSEQLFAASPEYKYAAYSENALINHILPSIDPHEGVTTYFMSLEPGHFKTYHTGHVHDGSFWCCAGTGMENPTRYAAMAFFKNANSLFVNSFMPAQVDWQEKGITLTQYGDATTADETMRMVVSSDGLTQANLQVAIPSYAFGDVTVTINGQAYEGPVNRGEYLSLDREWQDGDEIEVSFDKRLYLRRSRDDPDMVSVYYGAVLLAGELGTAGLPGGDQQALHDWDFSGVSDPSVPAIDASDADPETWLVPVEGEELHFELYDDGQATGIIFKPMYETHHERYSVYWQLNAPQATRTWRGGGMNTFQEGTNWDLAPTAGDSLAFAGSLTTTVDNNYAADTEFEHLSFLSDAAAFTLAGNRLQLSGNITNLSTNTQTIEADLRFTSGTHTIDAHEGAIVIGGNISGDATLVKTGAQRVTLLGTNTHSATVVSQGELAIGNGGTTGSLGTGSVVLENNASLLLNRSDETSLATSISGEGNLVKQGSGTLTVLREQSYQGQTVVEAGTLQLGTNSIGQGAFSLDFTQAGGLVNDANGQGTGFTRRLAGTTSAANDPRLALDTNAGVLEITSGGPADFNGDINLQNIEAPGVNLSDLGLSGDSDFTITASFLNSPDAQNYRQYGVFVGDSANRLVRGGYLTIDNHGAFGVNNAGGTPYDANLAYNAAGAPATGGELEVVLARIGGLFSLTVNGVNVTPTSQLSELNSLSDLTLGVFSLHTNSASGAFTVPLTSFTIQSPDLPGEISTGSLPSDTDVVVAAGATLDLNNLNQTIRSLAGEPGSQVLLGQAGGNTLTIAPQGAASLFQGTISGQGSLEIRGSGSQSLSGVQTYTGQTIVSSGTLSLVGNGSIASSSSIFIASGATLDTSGLTDAFIVASGQRLSLLGGGEVGGDTHIADGATLTGSGRIAGDLTLDSGATVMLTLQSPGVGDTLEITGALTLVDNVMLDVSLGDSIDSLEFRFGDSWQVLAFDTSVGEVSEIDWALPPLSADLAWDTSALLSTGVLAVGSGLAGDFNRDGVVNLGDYTVWRDHLGSPAGTLPSVGTLTGAIDHSHYQLWRDQFGRALPTSSVEQSHVPEPHSVLLTIIGIALLAVRAKHS</sequence>
<dbReference type="PROSITE" id="PS00018">
    <property type="entry name" value="EF_HAND_1"/>
    <property type="match status" value="1"/>
</dbReference>
<evidence type="ECO:0000313" key="5">
    <source>
        <dbReference type="EMBL" id="QDU57204.1"/>
    </source>
</evidence>
<feature type="signal peptide" evidence="2">
    <location>
        <begin position="1"/>
        <end position="20"/>
    </location>
</feature>
<accession>A0A518AR55</accession>